<organism evidence="3 4">
    <name type="scientific">Camelina sativa</name>
    <name type="common">False flax</name>
    <name type="synonym">Myagrum sativum</name>
    <dbReference type="NCBI Taxonomy" id="90675"/>
    <lineage>
        <taxon>Eukaryota</taxon>
        <taxon>Viridiplantae</taxon>
        <taxon>Streptophyta</taxon>
        <taxon>Embryophyta</taxon>
        <taxon>Tracheophyta</taxon>
        <taxon>Spermatophyta</taxon>
        <taxon>Magnoliopsida</taxon>
        <taxon>eudicotyledons</taxon>
        <taxon>Gunneridae</taxon>
        <taxon>Pentapetalae</taxon>
        <taxon>rosids</taxon>
        <taxon>malvids</taxon>
        <taxon>Brassicales</taxon>
        <taxon>Brassicaceae</taxon>
        <taxon>Camelineae</taxon>
        <taxon>Camelina</taxon>
    </lineage>
</organism>
<evidence type="ECO:0000313" key="3">
    <source>
        <dbReference type="Proteomes" id="UP000694864"/>
    </source>
</evidence>
<evidence type="ECO:0000313" key="4">
    <source>
        <dbReference type="RefSeq" id="XP_019095591.1"/>
    </source>
</evidence>
<feature type="compositionally biased region" description="Low complexity" evidence="1">
    <location>
        <begin position="81"/>
        <end position="99"/>
    </location>
</feature>
<dbReference type="RefSeq" id="XP_019095591.1">
    <property type="nucleotide sequence ID" value="XM_019240046.1"/>
</dbReference>
<keyword evidence="3" id="KW-1185">Reference proteome</keyword>
<proteinExistence type="predicted"/>
<gene>
    <name evidence="4" type="primary">LOC109130471</name>
</gene>
<feature type="region of interest" description="Disordered" evidence="1">
    <location>
        <begin position="60"/>
        <end position="99"/>
    </location>
</feature>
<accession>A0ABM1R9A3</accession>
<evidence type="ECO:0000256" key="1">
    <source>
        <dbReference type="SAM" id="MobiDB-lite"/>
    </source>
</evidence>
<protein>
    <submittedName>
        <fullName evidence="4">Zinc finger AN1 and C2H2 domain-containing stress-associated protein 13-like</fullName>
    </submittedName>
</protein>
<reference evidence="4" key="2">
    <citation type="submission" date="2025-08" db="UniProtKB">
        <authorList>
            <consortium name="RefSeq"/>
        </authorList>
    </citation>
    <scope>IDENTIFICATION</scope>
    <source>
        <tissue evidence="4">Leaf</tissue>
    </source>
</reference>
<feature type="domain" description="ZFAND2A/B-like C2H2 zinc finger" evidence="2">
    <location>
        <begin position="14"/>
        <end position="52"/>
    </location>
</feature>
<reference evidence="3" key="1">
    <citation type="journal article" date="2014" name="Nat. Commun.">
        <title>The emerging biofuel crop Camelina sativa retains a highly undifferentiated hexaploid genome structure.</title>
        <authorList>
            <person name="Kagale S."/>
            <person name="Koh C."/>
            <person name="Nixon J."/>
            <person name="Bollina V."/>
            <person name="Clarke W.E."/>
            <person name="Tuteja R."/>
            <person name="Spillane C."/>
            <person name="Robinson S.J."/>
            <person name="Links M.G."/>
            <person name="Clarke C."/>
            <person name="Higgins E.E."/>
            <person name="Huebert T."/>
            <person name="Sharpe A.G."/>
            <person name="Parkin I.A."/>
        </authorList>
    </citation>
    <scope>NUCLEOTIDE SEQUENCE [LARGE SCALE GENOMIC DNA]</scope>
    <source>
        <strain evidence="3">cv. DH55</strain>
    </source>
</reference>
<sequence length="162" mass="17698">MKHDCPKGNRGDVTVVICPFCATAVRLNPDEVPNVAWEEHVNSVCDYSNDEKAVKKKKICPVPSCSGPKKPSDSSENTKVAPSAPASSSSSSSRSSSLLASLEAGIRKKRLNTTRVRGDSRLNRTRVERREISQEEVAAANLKDAYLKAYHSALMKQKLKAQ</sequence>
<dbReference type="Pfam" id="PF25403">
    <property type="entry name" value="zf-C2H2_ZFAND2"/>
    <property type="match status" value="1"/>
</dbReference>
<dbReference type="InterPro" id="IPR057357">
    <property type="entry name" value="Znf-C2H2_ZFAND2A/B"/>
</dbReference>
<name>A0ABM1R9A3_CAMSA</name>
<evidence type="ECO:0000259" key="2">
    <source>
        <dbReference type="Pfam" id="PF25403"/>
    </source>
</evidence>
<dbReference type="GeneID" id="109130471"/>
<dbReference type="Proteomes" id="UP000694864">
    <property type="component" value="Chromosome 18"/>
</dbReference>